<dbReference type="RefSeq" id="WP_311668020.1">
    <property type="nucleotide sequence ID" value="NZ_JAVREO010000009.1"/>
</dbReference>
<feature type="region of interest" description="Disordered" evidence="1">
    <location>
        <begin position="297"/>
        <end position="358"/>
    </location>
</feature>
<keyword evidence="2" id="KW-1133">Transmembrane helix</keyword>
<dbReference type="EMBL" id="JAVREO010000009">
    <property type="protein sequence ID" value="MDT0267941.1"/>
    <property type="molecule type" value="Genomic_DNA"/>
</dbReference>
<dbReference type="InterPro" id="IPR005158">
    <property type="entry name" value="BTAD"/>
</dbReference>
<feature type="domain" description="Bacterial transcriptional activator" evidence="3">
    <location>
        <begin position="851"/>
        <end position="959"/>
    </location>
</feature>
<dbReference type="InterPro" id="IPR018392">
    <property type="entry name" value="LysM"/>
</dbReference>
<sequence>MARTPPPLPGNRTPVPVRGRRGPREVLLALAAVLALLCLVVGVPLALASLIGWPLPRTAPSLDMLTEEIDVNTFVRVLAVLVWVAWAQFTACVLVEVRAAVSGVGIPRRVPGAGPSQLLARQLVGAVLLLTSAAASLAPGLSQLGPSFDRPGQGQLVAEAQLTPGGPLSPAAASVDGPKVDRAAPSDLTTHTADEAGAERSDAVYYRIQPPEGRHHDTLWGIAERHLGEGIRYKEIYQLNKDRLQPDGSRLTESSLVRPGWILQMPADAQGGELVELPDEAAELSAEEAAEYAAYGETGDAGGEDRPATPAGVPDRPADPEPADRPAAGGKGTERVAVIDPAPETEGGSDAGVGLDLPGADAHAVAPADQDGSVGLPEALVTAPLLAAGLLMALGRTRRNALWQSAAGTLRRSVGDDLGPTTAPAVAARDALLVGAAPDQVAFLDGALRLLSAGLAAEGRVLPAVYAAWLGQGELHLQLAGPVGRPPAPWTQGQDPTYWTLDRAQLPAGAPPEAEAPYPGLVSLGMRDELRLLLNLEAVPGVVAVRGAPADREAVLSSVAAELATSGWSDRMTVTLVGFGAELAALAPTRVRQLDDIAGLLEVMETETGLRRGALRQLGHDALLSGRTGPARQQQWAPHLVIVGALPSQDEADRLAALAAVSAPLGIGYLVGTETADQPGVAWEFEISPEGVLSEREMGLTLRAQLLPAAQRAAVVELFTGPTDQRPADAPAGGPTVDLGRGAPGVYVRLLGGFEINGLAEPDPERAGRLRAALALLSLHREGVHPRVLGSALWPRGGGDGPRDALVARLGQWLGTDQAGRPRLVTEADGRLALTADVLSDWDVLRTLHHQVLVSENPTEAGRPADRMRKLTDALALAAGAPLAGARDGDGFGWLAHEVVDTQYPLLVAEIALTLAAEHRAAGEGESAYAAVRSALAAAPTDERLWNELLRSAHATGRAEWLTGAASWLAGHHGQLFGPATPLPAQTEALLDELLPDWRQSTTPAG</sequence>
<feature type="transmembrane region" description="Helical" evidence="2">
    <location>
        <begin position="26"/>
        <end position="53"/>
    </location>
</feature>
<dbReference type="InterPro" id="IPR052196">
    <property type="entry name" value="Bact_Kbp"/>
</dbReference>
<dbReference type="PANTHER" id="PTHR34700:SF4">
    <property type="entry name" value="PHAGE-LIKE ELEMENT PBSX PROTEIN XKDP"/>
    <property type="match status" value="1"/>
</dbReference>
<dbReference type="PANTHER" id="PTHR34700">
    <property type="entry name" value="POTASSIUM BINDING PROTEIN KBP"/>
    <property type="match status" value="1"/>
</dbReference>
<evidence type="ECO:0000256" key="2">
    <source>
        <dbReference type="SAM" id="Phobius"/>
    </source>
</evidence>
<dbReference type="CDD" id="cd00118">
    <property type="entry name" value="LysM"/>
    <property type="match status" value="1"/>
</dbReference>
<evidence type="ECO:0000313" key="5">
    <source>
        <dbReference type="Proteomes" id="UP001183410"/>
    </source>
</evidence>
<dbReference type="Proteomes" id="UP001183410">
    <property type="component" value="Unassembled WGS sequence"/>
</dbReference>
<evidence type="ECO:0000256" key="1">
    <source>
        <dbReference type="SAM" id="MobiDB-lite"/>
    </source>
</evidence>
<comment type="caution">
    <text evidence="4">The sequence shown here is derived from an EMBL/GenBank/DDBJ whole genome shotgun (WGS) entry which is preliminary data.</text>
</comment>
<accession>A0ABU2JSH0</accession>
<reference evidence="5" key="1">
    <citation type="submission" date="2023-07" db="EMBL/GenBank/DDBJ databases">
        <title>30 novel species of actinomycetes from the DSMZ collection.</title>
        <authorList>
            <person name="Nouioui I."/>
        </authorList>
    </citation>
    <scope>NUCLEOTIDE SEQUENCE [LARGE SCALE GENOMIC DNA]</scope>
    <source>
        <strain evidence="5">DSM 44915</strain>
    </source>
</reference>
<organism evidence="4 5">
    <name type="scientific">Streptomyces chisholmiae</name>
    <dbReference type="NCBI Taxonomy" id="3075540"/>
    <lineage>
        <taxon>Bacteria</taxon>
        <taxon>Bacillati</taxon>
        <taxon>Actinomycetota</taxon>
        <taxon>Actinomycetes</taxon>
        <taxon>Kitasatosporales</taxon>
        <taxon>Streptomycetaceae</taxon>
        <taxon>Streptomyces</taxon>
    </lineage>
</organism>
<keyword evidence="2" id="KW-0812">Transmembrane</keyword>
<keyword evidence="5" id="KW-1185">Reference proteome</keyword>
<dbReference type="Gene3D" id="3.10.350.10">
    <property type="entry name" value="LysM domain"/>
    <property type="match status" value="1"/>
</dbReference>
<dbReference type="InterPro" id="IPR036779">
    <property type="entry name" value="LysM_dom_sf"/>
</dbReference>
<keyword evidence="2" id="KW-0472">Membrane</keyword>
<protein>
    <submittedName>
        <fullName evidence="4">LysM domain-containing protein</fullName>
    </submittedName>
</protein>
<proteinExistence type="predicted"/>
<evidence type="ECO:0000313" key="4">
    <source>
        <dbReference type="EMBL" id="MDT0267941.1"/>
    </source>
</evidence>
<evidence type="ECO:0000259" key="3">
    <source>
        <dbReference type="Pfam" id="PF03704"/>
    </source>
</evidence>
<name>A0ABU2JSH0_9ACTN</name>
<feature type="region of interest" description="Disordered" evidence="1">
    <location>
        <begin position="167"/>
        <end position="196"/>
    </location>
</feature>
<gene>
    <name evidence="4" type="ORF">RM844_16800</name>
</gene>
<dbReference type="Pfam" id="PF03704">
    <property type="entry name" value="BTAD"/>
    <property type="match status" value="1"/>
</dbReference>